<proteinExistence type="predicted"/>
<evidence type="ECO:0008006" key="4">
    <source>
        <dbReference type="Google" id="ProtNLM"/>
    </source>
</evidence>
<accession>A0A5R8Y647</accession>
<evidence type="ECO:0000313" key="2">
    <source>
        <dbReference type="EMBL" id="TLP40972.1"/>
    </source>
</evidence>
<dbReference type="RefSeq" id="WP_138151374.1">
    <property type="nucleotide sequence ID" value="NZ_CBDDKQ010000002.1"/>
</dbReference>
<feature type="signal peptide" evidence="1">
    <location>
        <begin position="1"/>
        <end position="20"/>
    </location>
</feature>
<keyword evidence="3" id="KW-1185">Reference proteome</keyword>
<keyword evidence="1" id="KW-0732">Signal</keyword>
<dbReference type="Proteomes" id="UP000308901">
    <property type="component" value="Unassembled WGS sequence"/>
</dbReference>
<dbReference type="EMBL" id="VANU01000001">
    <property type="protein sequence ID" value="TLP40972.1"/>
    <property type="molecule type" value="Genomic_DNA"/>
</dbReference>
<feature type="chain" id="PRO_5024390308" description="Restriction endonuclease" evidence="1">
    <location>
        <begin position="21"/>
        <end position="82"/>
    </location>
</feature>
<protein>
    <recommendedName>
        <fullName evidence="4">Restriction endonuclease</fullName>
    </recommendedName>
</protein>
<sequence>MNLKKNLAILLMVTATTVFAATGLEGISMLVEKINNTTNQEEKAKLLDKLDEEIGQVEKKDLKKAHELVNKNLKTTEITKNN</sequence>
<name>A0A5R8Y647_9BACT</name>
<evidence type="ECO:0000313" key="3">
    <source>
        <dbReference type="Proteomes" id="UP000308901"/>
    </source>
</evidence>
<evidence type="ECO:0000256" key="1">
    <source>
        <dbReference type="SAM" id="SignalP"/>
    </source>
</evidence>
<reference evidence="2 3" key="1">
    <citation type="submission" date="2019-05" db="EMBL/GenBank/DDBJ databases">
        <title>Arcobacter sp. nov., isolated from sea sediment.</title>
        <authorList>
            <person name="Kim W."/>
        </authorList>
    </citation>
    <scope>NUCLEOTIDE SEQUENCE [LARGE SCALE GENOMIC DNA]</scope>
    <source>
        <strain evidence="2 3">CAU 1517</strain>
    </source>
</reference>
<comment type="caution">
    <text evidence="2">The sequence shown here is derived from an EMBL/GenBank/DDBJ whole genome shotgun (WGS) entry which is preliminary data.</text>
</comment>
<dbReference type="AlphaFoldDB" id="A0A5R8Y647"/>
<organism evidence="2 3">
    <name type="scientific">Arcobacter arenosus</name>
    <dbReference type="NCBI Taxonomy" id="2576037"/>
    <lineage>
        <taxon>Bacteria</taxon>
        <taxon>Pseudomonadati</taxon>
        <taxon>Campylobacterota</taxon>
        <taxon>Epsilonproteobacteria</taxon>
        <taxon>Campylobacterales</taxon>
        <taxon>Arcobacteraceae</taxon>
        <taxon>Arcobacter</taxon>
    </lineage>
</organism>
<gene>
    <name evidence="2" type="ORF">FDK22_02855</name>
</gene>